<keyword evidence="4" id="KW-0479">Metal-binding</keyword>
<evidence type="ECO:0000256" key="2">
    <source>
        <dbReference type="ARBA" id="ARBA00023110"/>
    </source>
</evidence>
<keyword evidence="3 5" id="KW-0413">Isomerase</keyword>
<dbReference type="PROSITE" id="PS50059">
    <property type="entry name" value="FKBP_PPIASE"/>
    <property type="match status" value="1"/>
</dbReference>
<dbReference type="Gene3D" id="3.40.1390.30">
    <property type="entry name" value="NIF3 (NGG1p interacting factor 3)-like"/>
    <property type="match status" value="1"/>
</dbReference>
<protein>
    <recommendedName>
        <fullName evidence="5">peptidylprolyl isomerase</fullName>
        <ecNumber evidence="5">5.2.1.8</ecNumber>
    </recommendedName>
</protein>
<dbReference type="InterPro" id="IPR029000">
    <property type="entry name" value="Cyclophilin-like_dom_sf"/>
</dbReference>
<dbReference type="AlphaFoldDB" id="A0A7R8ZY80"/>
<dbReference type="InterPro" id="IPR015867">
    <property type="entry name" value="N-reg_PII/ATP_PRibTrfase_C"/>
</dbReference>
<dbReference type="EC" id="5.2.1.8" evidence="5"/>
<reference evidence="6" key="1">
    <citation type="submission" date="2020-11" db="EMBL/GenBank/DDBJ databases">
        <authorList>
            <person name="Tran Van P."/>
        </authorList>
    </citation>
    <scope>NUCLEOTIDE SEQUENCE</scope>
</reference>
<dbReference type="InterPro" id="IPR046357">
    <property type="entry name" value="PPIase_dom_sf"/>
</dbReference>
<evidence type="ECO:0000256" key="4">
    <source>
        <dbReference type="PIRSR" id="PIRSR602678-1"/>
    </source>
</evidence>
<dbReference type="InterPro" id="IPR036069">
    <property type="entry name" value="DUF34/NIF3_sf"/>
</dbReference>
<gene>
    <name evidence="6" type="ORF">CTOB1V02_LOCUS14014</name>
</gene>
<dbReference type="SUPFAM" id="SSF102705">
    <property type="entry name" value="NIF3 (NGG1p interacting factor 3)-like"/>
    <property type="match status" value="1"/>
</dbReference>
<dbReference type="InterPro" id="IPR044666">
    <property type="entry name" value="Cyclophilin_A-like"/>
</dbReference>
<dbReference type="GO" id="GO:0006457">
    <property type="term" value="P:protein folding"/>
    <property type="evidence" value="ECO:0007669"/>
    <property type="project" value="InterPro"/>
</dbReference>
<dbReference type="PANTHER" id="PTHR45625:SF4">
    <property type="entry name" value="PEPTIDYLPROLYL ISOMERASE DOMAIN AND WD REPEAT-CONTAINING PROTEIN 1"/>
    <property type="match status" value="1"/>
</dbReference>
<sequence>MKKYLYSLILLAALQISWGQEESKTPIDSLPDGLYANMQTSKGDMLIRLFPKTTPLTVANFVGLAEGKIENKAKPLRIPYYDGLIFHRVIPGFMIQGGDPDGNGRGGPGYMFDDEFSPTLKHDKKGVLSMANAGPGTNGSQFFITEVPTPHLDGRHTVFGNVIEGLNVIDSIANVEVEDFRSNKPLENVYIKHINIIRKGNEYSSYNGGLVFDSLKLAKEEEIKRNIEAALNANDKGFKVTESGLRYRILEKNKKGKTISEGNTAVFFYDGKLVDGTLFASNRADNPLGIVIGRGSVIPGLEEGLTYLKEGESAIFLIPPDLAYGNKGVPGKIPPHSVVIYEDFDNVGLQVGEADQVVSKALCCLDVTDQVLNEAIENECNLIVTFHPLIFKPLKTLAGNDRIGRICRKAIQNHISIFAIHTNLDNQLEGVNKTLTMSLGLKNHRILMPKTGSLKQITTYIPSSDFEAVWLALSKAGAGKIGDYDQCAFGLEGEGRFRAGSDSNPHVGEKEQLHKEKEQCLRMVFPSHLDADISTALKIAHPYEEPAYEITQLLNPNPYLGMGAIGELEESMNQEDFLRFVSKTFKAHIRHSKLLNKEIKTVAVLGGSGSFGIKSAIAAGADAYITGDLKYHDFFLADDKILLCDVGHYESEQY</sequence>
<dbReference type="CDD" id="cd00317">
    <property type="entry name" value="cyclophilin"/>
    <property type="match status" value="1"/>
</dbReference>
<dbReference type="EMBL" id="OB677208">
    <property type="protein sequence ID" value="CAD7236199.1"/>
    <property type="molecule type" value="Genomic_DNA"/>
</dbReference>
<dbReference type="PROSITE" id="PS00170">
    <property type="entry name" value="CSA_PPIASE_1"/>
    <property type="match status" value="1"/>
</dbReference>
<dbReference type="PANTHER" id="PTHR45625">
    <property type="entry name" value="PEPTIDYL-PROLYL CIS-TRANS ISOMERASE-RELATED"/>
    <property type="match status" value="1"/>
</dbReference>
<dbReference type="Gene3D" id="3.10.50.40">
    <property type="match status" value="1"/>
</dbReference>
<dbReference type="InterPro" id="IPR001179">
    <property type="entry name" value="PPIase_FKBP_dom"/>
</dbReference>
<evidence type="ECO:0000313" key="6">
    <source>
        <dbReference type="EMBL" id="CAD7236199.1"/>
    </source>
</evidence>
<feature type="binding site" evidence="4">
    <location>
        <position position="652"/>
    </location>
    <ligand>
        <name>a divalent metal cation</name>
        <dbReference type="ChEBI" id="CHEBI:60240"/>
        <label>1</label>
    </ligand>
</feature>
<name>A0A7R8ZY80_9CRUS</name>
<feature type="binding site" evidence="4">
    <location>
        <position position="648"/>
    </location>
    <ligand>
        <name>a divalent metal cation</name>
        <dbReference type="ChEBI" id="CHEBI:60240"/>
        <label>1</label>
    </ligand>
</feature>
<dbReference type="SUPFAM" id="SSF50891">
    <property type="entry name" value="Cyclophilin-like"/>
    <property type="match status" value="1"/>
</dbReference>
<dbReference type="InterPro" id="IPR020892">
    <property type="entry name" value="Cyclophilin-type_PPIase_CS"/>
</dbReference>
<comment type="catalytic activity">
    <reaction evidence="5">
        <text>[protein]-peptidylproline (omega=180) = [protein]-peptidylproline (omega=0)</text>
        <dbReference type="Rhea" id="RHEA:16237"/>
        <dbReference type="Rhea" id="RHEA-COMP:10747"/>
        <dbReference type="Rhea" id="RHEA-COMP:10748"/>
        <dbReference type="ChEBI" id="CHEBI:83833"/>
        <dbReference type="ChEBI" id="CHEBI:83834"/>
        <dbReference type="EC" id="5.2.1.8"/>
    </reaction>
</comment>
<dbReference type="FunFam" id="3.40.1390.30:FF:000001">
    <property type="entry name" value="GTP cyclohydrolase 1 type 2"/>
    <property type="match status" value="1"/>
</dbReference>
<dbReference type="InterPro" id="IPR002130">
    <property type="entry name" value="Cyclophilin-type_PPIase_dom"/>
</dbReference>
<dbReference type="PROSITE" id="PS50072">
    <property type="entry name" value="CSA_PPIASE_2"/>
    <property type="match status" value="1"/>
</dbReference>
<dbReference type="Gene3D" id="3.30.70.120">
    <property type="match status" value="1"/>
</dbReference>
<dbReference type="PRINTS" id="PR00153">
    <property type="entry name" value="CSAPPISMRASE"/>
</dbReference>
<dbReference type="Gene3D" id="2.40.100.10">
    <property type="entry name" value="Cyclophilin-like"/>
    <property type="match status" value="1"/>
</dbReference>
<feature type="non-terminal residue" evidence="6">
    <location>
        <position position="654"/>
    </location>
</feature>
<dbReference type="GO" id="GO:0046872">
    <property type="term" value="F:metal ion binding"/>
    <property type="evidence" value="ECO:0007669"/>
    <property type="project" value="UniProtKB-KW"/>
</dbReference>
<dbReference type="InterPro" id="IPR002678">
    <property type="entry name" value="DUF34/NIF3"/>
</dbReference>
<dbReference type="SUPFAM" id="SSF54534">
    <property type="entry name" value="FKBP-like"/>
    <property type="match status" value="1"/>
</dbReference>
<organism evidence="6">
    <name type="scientific">Cyprideis torosa</name>
    <dbReference type="NCBI Taxonomy" id="163714"/>
    <lineage>
        <taxon>Eukaryota</taxon>
        <taxon>Metazoa</taxon>
        <taxon>Ecdysozoa</taxon>
        <taxon>Arthropoda</taxon>
        <taxon>Crustacea</taxon>
        <taxon>Oligostraca</taxon>
        <taxon>Ostracoda</taxon>
        <taxon>Podocopa</taxon>
        <taxon>Podocopida</taxon>
        <taxon>Cytherocopina</taxon>
        <taxon>Cytheroidea</taxon>
        <taxon>Cytherideidae</taxon>
        <taxon>Cyprideis</taxon>
    </lineage>
</organism>
<dbReference type="GO" id="GO:0003755">
    <property type="term" value="F:peptidyl-prolyl cis-trans isomerase activity"/>
    <property type="evidence" value="ECO:0007669"/>
    <property type="project" value="UniProtKB-KW"/>
</dbReference>
<accession>A0A7R8ZY80</accession>
<dbReference type="OrthoDB" id="284782at2759"/>
<dbReference type="Pfam" id="PF00160">
    <property type="entry name" value="Pro_isomerase"/>
    <property type="match status" value="1"/>
</dbReference>
<evidence type="ECO:0000256" key="5">
    <source>
        <dbReference type="PROSITE-ProRule" id="PRU00277"/>
    </source>
</evidence>
<comment type="similarity">
    <text evidence="1">Belongs to the GTP cyclohydrolase I type 2/NIF3 family.</text>
</comment>
<dbReference type="NCBIfam" id="TIGR00486">
    <property type="entry name" value="YbgI_SA1388"/>
    <property type="match status" value="1"/>
</dbReference>
<keyword evidence="2 5" id="KW-0697">Rotamase</keyword>
<feature type="binding site" evidence="4">
    <location>
        <position position="425"/>
    </location>
    <ligand>
        <name>a divalent metal cation</name>
        <dbReference type="ChEBI" id="CHEBI:60240"/>
        <label>1</label>
    </ligand>
</feature>
<evidence type="ECO:0000256" key="3">
    <source>
        <dbReference type="ARBA" id="ARBA00023235"/>
    </source>
</evidence>
<evidence type="ECO:0000256" key="1">
    <source>
        <dbReference type="ARBA" id="ARBA00006964"/>
    </source>
</evidence>
<proteinExistence type="inferred from homology"/>
<dbReference type="Pfam" id="PF01784">
    <property type="entry name" value="DUF34_NIF3"/>
    <property type="match status" value="1"/>
</dbReference>
<feature type="binding site" evidence="4">
    <location>
        <position position="387"/>
    </location>
    <ligand>
        <name>a divalent metal cation</name>
        <dbReference type="ChEBI" id="CHEBI:60240"/>
        <label>1</label>
    </ligand>
</feature>